<dbReference type="AlphaFoldDB" id="A0ABC8UI34"/>
<accession>A0ABC8UI34</accession>
<evidence type="ECO:0000313" key="3">
    <source>
        <dbReference type="Proteomes" id="UP001642360"/>
    </source>
</evidence>
<dbReference type="PANTHER" id="PTHR45763">
    <property type="entry name" value="HYDROLASE, ALPHA/BETA FOLD FAMILY PROTEIN, EXPRESSED-RELATED"/>
    <property type="match status" value="1"/>
</dbReference>
<dbReference type="PANTHER" id="PTHR45763:SF61">
    <property type="entry name" value="AB HYDROLASE-1 DOMAIN-CONTAINING PROTEIN"/>
    <property type="match status" value="1"/>
</dbReference>
<dbReference type="EMBL" id="CAUOFW020007802">
    <property type="protein sequence ID" value="CAK9180642.1"/>
    <property type="molecule type" value="Genomic_DNA"/>
</dbReference>
<keyword evidence="3" id="KW-1185">Reference proteome</keyword>
<dbReference type="SUPFAM" id="SSF53474">
    <property type="entry name" value="alpha/beta-Hydrolases"/>
    <property type="match status" value="1"/>
</dbReference>
<dbReference type="InterPro" id="IPR029058">
    <property type="entry name" value="AB_hydrolase_fold"/>
</dbReference>
<name>A0ABC8UI34_9AQUA</name>
<dbReference type="Proteomes" id="UP001642360">
    <property type="component" value="Unassembled WGS sequence"/>
</dbReference>
<dbReference type="Gene3D" id="3.40.50.1820">
    <property type="entry name" value="alpha/beta hydrolase"/>
    <property type="match status" value="1"/>
</dbReference>
<proteinExistence type="predicted"/>
<sequence>MSFSIVVVTKIIVDVDPVLAGGDCEKCIKLPREYQLLQRSLTLQNPNQNISFHLLGGMFKKLTQVVLIGFLAWAYQTTLPLPPKVSGSPFGPSITPTSIKLRDGRHLAYKEHGVPKSMAKYEIVYIDDIGHSSHDLPIAIPELAEEFVSFDRPGYGKSDPDPTGAIESIVLDIEELADQLELVPKFYVIGFSMGGNMAWGCLKYVPHRLAGAALLAPAINYWLPGFPANLSALVNRQFP</sequence>
<reference evidence="2 3" key="1">
    <citation type="submission" date="2024-02" db="EMBL/GenBank/DDBJ databases">
        <authorList>
            <person name="Vignale AGUSTIN F."/>
            <person name="Sosa J E."/>
            <person name="Modenutti C."/>
        </authorList>
    </citation>
    <scope>NUCLEOTIDE SEQUENCE [LARGE SCALE GENOMIC DNA]</scope>
</reference>
<dbReference type="GO" id="GO:0016787">
    <property type="term" value="F:hydrolase activity"/>
    <property type="evidence" value="ECO:0007669"/>
    <property type="project" value="UniProtKB-ARBA"/>
</dbReference>
<feature type="domain" description="AB hydrolase-1" evidence="1">
    <location>
        <begin position="133"/>
        <end position="230"/>
    </location>
</feature>
<gene>
    <name evidence="2" type="ORF">ILEXP_LOCUS50662</name>
</gene>
<evidence type="ECO:0000259" key="1">
    <source>
        <dbReference type="Pfam" id="PF00561"/>
    </source>
</evidence>
<comment type="caution">
    <text evidence="2">The sequence shown here is derived from an EMBL/GenBank/DDBJ whole genome shotgun (WGS) entry which is preliminary data.</text>
</comment>
<protein>
    <recommendedName>
        <fullName evidence="1">AB hydrolase-1 domain-containing protein</fullName>
    </recommendedName>
</protein>
<dbReference type="Pfam" id="PF00561">
    <property type="entry name" value="Abhydrolase_1"/>
    <property type="match status" value="1"/>
</dbReference>
<dbReference type="InterPro" id="IPR000073">
    <property type="entry name" value="AB_hydrolase_1"/>
</dbReference>
<evidence type="ECO:0000313" key="2">
    <source>
        <dbReference type="EMBL" id="CAK9180642.1"/>
    </source>
</evidence>
<organism evidence="2 3">
    <name type="scientific">Ilex paraguariensis</name>
    <name type="common">yerba mate</name>
    <dbReference type="NCBI Taxonomy" id="185542"/>
    <lineage>
        <taxon>Eukaryota</taxon>
        <taxon>Viridiplantae</taxon>
        <taxon>Streptophyta</taxon>
        <taxon>Embryophyta</taxon>
        <taxon>Tracheophyta</taxon>
        <taxon>Spermatophyta</taxon>
        <taxon>Magnoliopsida</taxon>
        <taxon>eudicotyledons</taxon>
        <taxon>Gunneridae</taxon>
        <taxon>Pentapetalae</taxon>
        <taxon>asterids</taxon>
        <taxon>campanulids</taxon>
        <taxon>Aquifoliales</taxon>
        <taxon>Aquifoliaceae</taxon>
        <taxon>Ilex</taxon>
    </lineage>
</organism>